<dbReference type="Pfam" id="PF13178">
    <property type="entry name" value="DUF4005"/>
    <property type="match status" value="1"/>
</dbReference>
<sequence length="242" mass="27091">MLRSNPNPNANINPKVNSRPNLSVSNLKNDSDKGSWSWLERWMAAKPWETRLMEQSNAESETPRCATFVDPSRTQWKLNDKYVEALPKQKHNSQMLAKQNEFVSVTVQKNNISTRIRARPPAAFCNGHHSFPQYSSSPSSELRYGESSASSATTSTPISGNTHTASEEGSIGKPSYMNMTESMKAKQRSCCSHRLGRQGSDEFQLCKKSFLSSGDSASVRWSDNLSKRSERIAIRDGEKLLL</sequence>
<gene>
    <name evidence="3" type="ORF">NYM_LOCUS21819</name>
</gene>
<evidence type="ECO:0000256" key="1">
    <source>
        <dbReference type="SAM" id="MobiDB-lite"/>
    </source>
</evidence>
<feature type="compositionally biased region" description="Low complexity" evidence="1">
    <location>
        <begin position="130"/>
        <end position="156"/>
    </location>
</feature>
<proteinExistence type="predicted"/>
<accession>A0A5K1E597</accession>
<feature type="region of interest" description="Disordered" evidence="1">
    <location>
        <begin position="129"/>
        <end position="176"/>
    </location>
</feature>
<dbReference type="InterPro" id="IPR025064">
    <property type="entry name" value="DUF4005"/>
</dbReference>
<reference evidence="3" key="1">
    <citation type="submission" date="2019-09" db="EMBL/GenBank/DDBJ databases">
        <authorList>
            <person name="Zhang L."/>
        </authorList>
    </citation>
    <scope>NUCLEOTIDE SEQUENCE</scope>
</reference>
<dbReference type="AlphaFoldDB" id="A0A5K1E597"/>
<feature type="region of interest" description="Disordered" evidence="1">
    <location>
        <begin position="1"/>
        <end position="32"/>
    </location>
</feature>
<feature type="domain" description="DUF4005" evidence="2">
    <location>
        <begin position="146"/>
        <end position="204"/>
    </location>
</feature>
<protein>
    <recommendedName>
        <fullName evidence="2">DUF4005 domain-containing protein</fullName>
    </recommendedName>
</protein>
<dbReference type="EMBL" id="LR721784">
    <property type="protein sequence ID" value="VVW45734.1"/>
    <property type="molecule type" value="Genomic_DNA"/>
</dbReference>
<evidence type="ECO:0000313" key="3">
    <source>
        <dbReference type="EMBL" id="VVW45734.1"/>
    </source>
</evidence>
<name>A0A5K1E597_9MAGN</name>
<feature type="compositionally biased region" description="Polar residues" evidence="1">
    <location>
        <begin position="1"/>
        <end position="28"/>
    </location>
</feature>
<evidence type="ECO:0000259" key="2">
    <source>
        <dbReference type="Pfam" id="PF13178"/>
    </source>
</evidence>
<organism evidence="3">
    <name type="scientific">Nymphaea colorata</name>
    <name type="common">pocket water lily</name>
    <dbReference type="NCBI Taxonomy" id="210225"/>
    <lineage>
        <taxon>Eukaryota</taxon>
        <taxon>Viridiplantae</taxon>
        <taxon>Streptophyta</taxon>
        <taxon>Embryophyta</taxon>
        <taxon>Tracheophyta</taxon>
        <taxon>Spermatophyta</taxon>
        <taxon>Magnoliopsida</taxon>
        <taxon>Nymphaeales</taxon>
        <taxon>Nymphaeaceae</taxon>
        <taxon>Nymphaea</taxon>
    </lineage>
</organism>